<proteinExistence type="predicted"/>
<feature type="coiled-coil region" evidence="1">
    <location>
        <begin position="224"/>
        <end position="414"/>
    </location>
</feature>
<dbReference type="AlphaFoldDB" id="V6LUY0"/>
<organism evidence="2">
    <name type="scientific">Spironucleus salmonicida</name>
    <dbReference type="NCBI Taxonomy" id="348837"/>
    <lineage>
        <taxon>Eukaryota</taxon>
        <taxon>Metamonada</taxon>
        <taxon>Diplomonadida</taxon>
        <taxon>Hexamitidae</taxon>
        <taxon>Hexamitinae</taxon>
        <taxon>Spironucleus</taxon>
    </lineage>
</organism>
<reference evidence="2 3" key="1">
    <citation type="journal article" date="2014" name="PLoS Genet.">
        <title>The Genome of Spironucleus salmonicida Highlights a Fish Pathogen Adapted to Fluctuating Environments.</title>
        <authorList>
            <person name="Xu F."/>
            <person name="Jerlstrom-Hultqvist J."/>
            <person name="Einarsson E."/>
            <person name="Astvaldsson A."/>
            <person name="Svard S.G."/>
            <person name="Andersson J.O."/>
        </authorList>
    </citation>
    <scope>NUCLEOTIDE SEQUENCE</scope>
    <source>
        <strain evidence="3">ATCC 50377</strain>
    </source>
</reference>
<keyword evidence="4" id="KW-1185">Reference proteome</keyword>
<evidence type="ECO:0000313" key="4">
    <source>
        <dbReference type="Proteomes" id="UP000018208"/>
    </source>
</evidence>
<evidence type="ECO:0000313" key="3">
    <source>
        <dbReference type="EMBL" id="KAH0570283.1"/>
    </source>
</evidence>
<dbReference type="EMBL" id="AUWU02000008">
    <property type="protein sequence ID" value="KAH0570283.1"/>
    <property type="molecule type" value="Genomic_DNA"/>
</dbReference>
<sequence>MEDLENFIVQSLEDLVDNDLVQKALNSENKFQSLFELVLNQFLDQQMKAIDDNEKFQLQTTQLSDKVNQFQSKIDLLQLENTALKTSDSIQLCEDSFFKAFEKKNNECIKLTQILEEVQIQFTSYKTLFSETCDEKNAKIIEKTKTIKQLTRKLEDLSSTKDLQQTQNQTQFQQLEVSFKQLTSQYQNSQLLIHSLEQDNTNYLKENQLFSQTIEQSALIQQNLTSEQNKTRNLQQLLDSLEIKHQESELFIQKLNQELLQYQQQQQKFAVENESLKTQLKQLEEVFNNQLKEVDNENSHIISKELNFIQQINQLQDENQQLKHQENFVSDQTLELQNQLANLLIENDNLNQVILSQRNENENEKKNQIDVKIKQLQSKLQINETHLTHKEKENSALKSDLARIKAELSATKNLQVNKPDLSDILLIEQQELMKFQEKVMSENKNFKSIIDQKNELISELEIQLENPQNITQQPLQCLNIEENEILTKFSIILTSYEEVLAQVFSPGFSSPKALKILSQYYLNKQGDIESFMTYLANINQRCLSYIVLKKINSIFKNSQSVKSLVLQEKKMKQSLSKTQIFDIDDNAEIVELVEIN</sequence>
<keyword evidence="1" id="KW-0175">Coiled coil</keyword>
<dbReference type="EMBL" id="KI545985">
    <property type="protein sequence ID" value="EST48437.1"/>
    <property type="molecule type" value="Genomic_DNA"/>
</dbReference>
<reference evidence="3" key="2">
    <citation type="submission" date="2020-12" db="EMBL/GenBank/DDBJ databases">
        <title>New Spironucleus salmonicida genome in near-complete chromosomes.</title>
        <authorList>
            <person name="Xu F."/>
            <person name="Kurt Z."/>
            <person name="Jimenez-Gonzalez A."/>
            <person name="Astvaldsson A."/>
            <person name="Andersson J.O."/>
            <person name="Svard S.G."/>
        </authorList>
    </citation>
    <scope>NUCLEOTIDE SEQUENCE</scope>
    <source>
        <strain evidence="3">ATCC 50377</strain>
    </source>
</reference>
<evidence type="ECO:0000313" key="2">
    <source>
        <dbReference type="EMBL" id="EST48437.1"/>
    </source>
</evidence>
<feature type="coiled-coil region" evidence="1">
    <location>
        <begin position="133"/>
        <end position="199"/>
    </location>
</feature>
<dbReference type="Proteomes" id="UP000018208">
    <property type="component" value="Unassembled WGS sequence"/>
</dbReference>
<accession>V6LUY0</accession>
<gene>
    <name evidence="2" type="ORF">SS50377_11387</name>
    <name evidence="3" type="ORF">SS50377_28258</name>
</gene>
<name>V6LUY0_9EUKA</name>
<evidence type="ECO:0000256" key="1">
    <source>
        <dbReference type="SAM" id="Coils"/>
    </source>
</evidence>
<dbReference type="VEuPathDB" id="GiardiaDB:SS50377_28258"/>
<protein>
    <submittedName>
        <fullName evidence="2">Uncharacterized protein</fullName>
    </submittedName>
</protein>